<reference evidence="4" key="1">
    <citation type="submission" date="2023-06" db="EMBL/GenBank/DDBJ databases">
        <authorList>
            <person name="Kurt Z."/>
        </authorList>
    </citation>
    <scope>NUCLEOTIDE SEQUENCE</scope>
</reference>
<dbReference type="Proteomes" id="UP001642409">
    <property type="component" value="Unassembled WGS sequence"/>
</dbReference>
<evidence type="ECO:0000313" key="4">
    <source>
        <dbReference type="EMBL" id="CAI9924340.1"/>
    </source>
</evidence>
<protein>
    <submittedName>
        <fullName evidence="5">Hypothetical_protein</fullName>
    </submittedName>
</protein>
<feature type="region of interest" description="Disordered" evidence="2">
    <location>
        <begin position="394"/>
        <end position="420"/>
    </location>
</feature>
<evidence type="ECO:0000256" key="1">
    <source>
        <dbReference type="SAM" id="Coils"/>
    </source>
</evidence>
<name>A0AA86TQA9_9EUKA</name>
<dbReference type="EMBL" id="CAXDID020000356">
    <property type="protein sequence ID" value="CAL6081814.1"/>
    <property type="molecule type" value="Genomic_DNA"/>
</dbReference>
<keyword evidence="3" id="KW-0472">Membrane</keyword>
<accession>A0AA86TQA9</accession>
<comment type="caution">
    <text evidence="4">The sequence shown here is derived from an EMBL/GenBank/DDBJ whole genome shotgun (WGS) entry which is preliminary data.</text>
</comment>
<sequence>MNPQYLPIALTLIIITSFILVAPLLKKKFVKAEKLRQSLLQALVFQTKVIQQKPPQLMQMHVPIKPQPKPLLSFIDTSSLEFPPELVQPTTQPLFQLSTELERIDEEIEMEHPNQHLLAYFDCVSLNELYDEFSKLKHTVFQLTQVNNDSNSISRLNSDLSLFADRLSQIPTDPKLISLQCERDQLLDENKDLKRVLNAQIPLNSASISPQVKTQPELEAKVIRLGQLNEEKEKTIKQLMREKLEMKREISLLEEKQHKQVQVLKKNLLDAKEGQKRLKSINRSVCSQLDESFTGGQHNTVSQSLCEKTIDEIVNDTGYTKLKSRAEHLQAQNEQLLKDKAEMQITITESEKLREQLITRFQEKKETYEQKINTLGSSLTRSQEMVKKLYSKIKMSPHVPNRRSSDADEGASPTSMTISQLNIPITASQLNVE</sequence>
<feature type="transmembrane region" description="Helical" evidence="3">
    <location>
        <begin position="6"/>
        <end position="25"/>
    </location>
</feature>
<keyword evidence="1" id="KW-0175">Coiled coil</keyword>
<feature type="coiled-coil region" evidence="1">
    <location>
        <begin position="319"/>
        <end position="346"/>
    </location>
</feature>
<evidence type="ECO:0000313" key="5">
    <source>
        <dbReference type="EMBL" id="CAL6081814.1"/>
    </source>
</evidence>
<feature type="coiled-coil region" evidence="1">
    <location>
        <begin position="222"/>
        <end position="256"/>
    </location>
</feature>
<evidence type="ECO:0000313" key="6">
    <source>
        <dbReference type="Proteomes" id="UP001642409"/>
    </source>
</evidence>
<dbReference type="EMBL" id="CATOUU010000310">
    <property type="protein sequence ID" value="CAI9924340.1"/>
    <property type="molecule type" value="Genomic_DNA"/>
</dbReference>
<keyword evidence="3" id="KW-1133">Transmembrane helix</keyword>
<proteinExistence type="predicted"/>
<keyword evidence="3" id="KW-0812">Transmembrane</keyword>
<evidence type="ECO:0000256" key="2">
    <source>
        <dbReference type="SAM" id="MobiDB-lite"/>
    </source>
</evidence>
<keyword evidence="6" id="KW-1185">Reference proteome</keyword>
<evidence type="ECO:0000256" key="3">
    <source>
        <dbReference type="SAM" id="Phobius"/>
    </source>
</evidence>
<organism evidence="4">
    <name type="scientific">Hexamita inflata</name>
    <dbReference type="NCBI Taxonomy" id="28002"/>
    <lineage>
        <taxon>Eukaryota</taxon>
        <taxon>Metamonada</taxon>
        <taxon>Diplomonadida</taxon>
        <taxon>Hexamitidae</taxon>
        <taxon>Hexamitinae</taxon>
        <taxon>Hexamita</taxon>
    </lineage>
</organism>
<reference evidence="5 6" key="2">
    <citation type="submission" date="2024-07" db="EMBL/GenBank/DDBJ databases">
        <authorList>
            <person name="Akdeniz Z."/>
        </authorList>
    </citation>
    <scope>NUCLEOTIDE SEQUENCE [LARGE SCALE GENOMIC DNA]</scope>
</reference>
<gene>
    <name evidence="4" type="ORF">HINF_LOCUS11985</name>
    <name evidence="5" type="ORF">HINF_LOCUS60606</name>
</gene>
<dbReference type="AlphaFoldDB" id="A0AA86TQA9"/>